<accession>A0A1S9U121</accession>
<dbReference type="EMBL" id="MUAL01000198">
    <property type="protein sequence ID" value="OOR15963.1"/>
    <property type="molecule type" value="Genomic_DNA"/>
</dbReference>
<protein>
    <submittedName>
        <fullName evidence="1">Uncharacterized protein</fullName>
    </submittedName>
</protein>
<comment type="caution">
    <text evidence="1">The sequence shown here is derived from an EMBL/GenBank/DDBJ whole genome shotgun (WGS) entry which is preliminary data.</text>
</comment>
<name>A0A1S9U121_BACCE</name>
<evidence type="ECO:0000313" key="2">
    <source>
        <dbReference type="Proteomes" id="UP000191124"/>
    </source>
</evidence>
<dbReference type="AlphaFoldDB" id="A0A1S9U121"/>
<evidence type="ECO:0000313" key="1">
    <source>
        <dbReference type="EMBL" id="OOR15963.1"/>
    </source>
</evidence>
<sequence>MSFERRCECDECNRNRRKRNREEVRELGNFERRRRLNGLREGDKIRVFLGGDPIDGTGVFIRIEDGFLIWVDAAVNINMTSLDAISVQRVI</sequence>
<dbReference type="RefSeq" id="WP_078182396.1">
    <property type="nucleotide sequence ID" value="NZ_MUAL01000198.1"/>
</dbReference>
<organism evidence="1 2">
    <name type="scientific">Bacillus cereus</name>
    <dbReference type="NCBI Taxonomy" id="1396"/>
    <lineage>
        <taxon>Bacteria</taxon>
        <taxon>Bacillati</taxon>
        <taxon>Bacillota</taxon>
        <taxon>Bacilli</taxon>
        <taxon>Bacillales</taxon>
        <taxon>Bacillaceae</taxon>
        <taxon>Bacillus</taxon>
        <taxon>Bacillus cereus group</taxon>
    </lineage>
</organism>
<proteinExistence type="predicted"/>
<gene>
    <name evidence="1" type="ORF">BW892_29285</name>
</gene>
<reference evidence="1 2" key="1">
    <citation type="submission" date="2017-01" db="EMBL/GenBank/DDBJ databases">
        <title>Bacillus cereus isolates.</title>
        <authorList>
            <person name="Beno S.M."/>
        </authorList>
    </citation>
    <scope>NUCLEOTIDE SEQUENCE [LARGE SCALE GENOMIC DNA]</scope>
    <source>
        <strain evidence="1 2">FSL M7-1219</strain>
    </source>
</reference>
<dbReference type="Proteomes" id="UP000191124">
    <property type="component" value="Unassembled WGS sequence"/>
</dbReference>